<accession>A0A6M8HRJ0</accession>
<organism evidence="2 3">
    <name type="scientific">Lichenicola cladoniae</name>
    <dbReference type="NCBI Taxonomy" id="1484109"/>
    <lineage>
        <taxon>Bacteria</taxon>
        <taxon>Pseudomonadati</taxon>
        <taxon>Pseudomonadota</taxon>
        <taxon>Alphaproteobacteria</taxon>
        <taxon>Acetobacterales</taxon>
        <taxon>Acetobacteraceae</taxon>
        <taxon>Lichenicola</taxon>
    </lineage>
</organism>
<dbReference type="KEGG" id="lck:HN018_14535"/>
<keyword evidence="1" id="KW-0812">Transmembrane</keyword>
<keyword evidence="3" id="KW-1185">Reference proteome</keyword>
<feature type="transmembrane region" description="Helical" evidence="1">
    <location>
        <begin position="32"/>
        <end position="55"/>
    </location>
</feature>
<dbReference type="RefSeq" id="WP_171833378.1">
    <property type="nucleotide sequence ID" value="NZ_CP053708.1"/>
</dbReference>
<dbReference type="AlphaFoldDB" id="A0A6M8HRJ0"/>
<keyword evidence="1" id="KW-1133">Transmembrane helix</keyword>
<keyword evidence="1" id="KW-0472">Membrane</keyword>
<evidence type="ECO:0000256" key="1">
    <source>
        <dbReference type="SAM" id="Phobius"/>
    </source>
</evidence>
<evidence type="ECO:0000313" key="3">
    <source>
        <dbReference type="Proteomes" id="UP000500767"/>
    </source>
</evidence>
<evidence type="ECO:0000313" key="2">
    <source>
        <dbReference type="EMBL" id="QKE91099.1"/>
    </source>
</evidence>
<protein>
    <submittedName>
        <fullName evidence="2">Uncharacterized protein</fullName>
    </submittedName>
</protein>
<name>A0A6M8HRJ0_9PROT</name>
<feature type="transmembrane region" description="Helical" evidence="1">
    <location>
        <begin position="7"/>
        <end position="26"/>
    </location>
</feature>
<reference evidence="2 3" key="1">
    <citation type="journal article" date="2014" name="World J. Microbiol. Biotechnol.">
        <title>Biodiversity and physiological characteristics of Antarctic and Arctic lichens-associated bacteria.</title>
        <authorList>
            <person name="Lee Y.M."/>
            <person name="Kim E.H."/>
            <person name="Lee H.K."/>
            <person name="Hong S.G."/>
        </authorList>
    </citation>
    <scope>NUCLEOTIDE SEQUENCE [LARGE SCALE GENOMIC DNA]</scope>
    <source>
        <strain evidence="2 3">PAMC 26569</strain>
    </source>
</reference>
<feature type="transmembrane region" description="Helical" evidence="1">
    <location>
        <begin position="111"/>
        <end position="132"/>
    </location>
</feature>
<feature type="transmembrane region" description="Helical" evidence="1">
    <location>
        <begin position="76"/>
        <end position="99"/>
    </location>
</feature>
<sequence>MAAGFTVVYVTCVPAAFFLVMAVFTWQLFHWLLLSVLLVPALIGLGLFGLVKGLIPTGLLIGAVAARTPDLHWPKLLAAATIPLVDLFLLRASVLPHLIERGSLMLMDHRALFMLDTIAPAAASMLVTLAVPQRLVRRLLGRQRVYEAPAIGSQPPPSAR</sequence>
<dbReference type="Proteomes" id="UP000500767">
    <property type="component" value="Chromosome"/>
</dbReference>
<gene>
    <name evidence="2" type="ORF">HN018_14535</name>
</gene>
<dbReference type="EMBL" id="CP053708">
    <property type="protein sequence ID" value="QKE91099.1"/>
    <property type="molecule type" value="Genomic_DNA"/>
</dbReference>
<proteinExistence type="predicted"/>